<comment type="caution">
    <text evidence="1">The sequence shown here is derived from an EMBL/GenBank/DDBJ whole genome shotgun (WGS) entry which is preliminary data.</text>
</comment>
<dbReference type="Proteomes" id="UP000031258">
    <property type="component" value="Unassembled WGS sequence"/>
</dbReference>
<evidence type="ECO:0000313" key="2">
    <source>
        <dbReference type="Proteomes" id="UP000031258"/>
    </source>
</evidence>
<protein>
    <submittedName>
        <fullName evidence="1">Uncharacterized protein</fullName>
    </submittedName>
</protein>
<sequence length="52" mass="6367">MTIEKLILERIVERIVEKTKEFEKTKLEAQNEAYIYFDKNIRELNLEFKMGM</sequence>
<accession>A0A0C1QJ10</accession>
<gene>
    <name evidence="1" type="ORF">NF27_JC00050</name>
</gene>
<evidence type="ECO:0000313" key="1">
    <source>
        <dbReference type="EMBL" id="KIE04198.1"/>
    </source>
</evidence>
<dbReference type="STRING" id="86105.NF27_JC00050"/>
<dbReference type="AlphaFoldDB" id="A0A0C1QJ10"/>
<dbReference type="EMBL" id="JSWE01000220">
    <property type="protein sequence ID" value="KIE04198.1"/>
    <property type="molecule type" value="Genomic_DNA"/>
</dbReference>
<keyword evidence="2" id="KW-1185">Reference proteome</keyword>
<dbReference type="RefSeq" id="WP_161791860.1">
    <property type="nucleotide sequence ID" value="NZ_JSWE01000220.1"/>
</dbReference>
<organism evidence="1 2">
    <name type="scientific">Candidatus Jidaibacter acanthamoebae</name>
    <dbReference type="NCBI Taxonomy" id="86105"/>
    <lineage>
        <taxon>Bacteria</taxon>
        <taxon>Pseudomonadati</taxon>
        <taxon>Pseudomonadota</taxon>
        <taxon>Alphaproteobacteria</taxon>
        <taxon>Rickettsiales</taxon>
        <taxon>Candidatus Midichloriaceae</taxon>
        <taxon>Candidatus Jidaibacter</taxon>
    </lineage>
</organism>
<proteinExistence type="predicted"/>
<name>A0A0C1QJ10_9RICK</name>
<reference evidence="1 2" key="1">
    <citation type="submission" date="2014-11" db="EMBL/GenBank/DDBJ databases">
        <title>A Rickettsiales Symbiont of Amoebae With Ancient Features.</title>
        <authorList>
            <person name="Schulz F."/>
            <person name="Martijn J."/>
            <person name="Wascher F."/>
            <person name="Kostanjsek R."/>
            <person name="Ettema T.J."/>
            <person name="Horn M."/>
        </authorList>
    </citation>
    <scope>NUCLEOTIDE SEQUENCE [LARGE SCALE GENOMIC DNA]</scope>
    <source>
        <strain evidence="1 2">UWC36</strain>
    </source>
</reference>